<keyword evidence="3 5" id="KW-0732">Signal</keyword>
<keyword evidence="7" id="KW-1185">Reference proteome</keyword>
<feature type="compositionally biased region" description="Basic and acidic residues" evidence="4">
    <location>
        <begin position="383"/>
        <end position="394"/>
    </location>
</feature>
<dbReference type="AlphaFoldDB" id="A0A5N5ZZ15"/>
<evidence type="ECO:0000256" key="1">
    <source>
        <dbReference type="ARBA" id="ARBA00008520"/>
    </source>
</evidence>
<evidence type="ECO:0000313" key="7">
    <source>
        <dbReference type="Proteomes" id="UP000314251"/>
    </source>
</evidence>
<name>A0A5N5ZZ15_9ACTN</name>
<comment type="caution">
    <text evidence="6">The sequence shown here is derived from an EMBL/GenBank/DDBJ whole genome shotgun (WGS) entry which is preliminary data.</text>
</comment>
<dbReference type="SUPFAM" id="SSF53850">
    <property type="entry name" value="Periplasmic binding protein-like II"/>
    <property type="match status" value="1"/>
</dbReference>
<dbReference type="PANTHER" id="PTHR43649">
    <property type="entry name" value="ARABINOSE-BINDING PROTEIN-RELATED"/>
    <property type="match status" value="1"/>
</dbReference>
<proteinExistence type="inferred from homology"/>
<protein>
    <submittedName>
        <fullName evidence="6">Extracellular solute-binding protein</fullName>
    </submittedName>
</protein>
<feature type="signal peptide" evidence="5">
    <location>
        <begin position="1"/>
        <end position="22"/>
    </location>
</feature>
<dbReference type="PROSITE" id="PS51257">
    <property type="entry name" value="PROKAR_LIPOPROTEIN"/>
    <property type="match status" value="1"/>
</dbReference>
<keyword evidence="2" id="KW-0813">Transport</keyword>
<dbReference type="PANTHER" id="PTHR43649:SF34">
    <property type="entry name" value="ABC TRANSPORTER PERIPLASMIC-BINDING PROTEIN YCJN-RELATED"/>
    <property type="match status" value="1"/>
</dbReference>
<feature type="region of interest" description="Disordered" evidence="4">
    <location>
        <begin position="372"/>
        <end position="394"/>
    </location>
</feature>
<accession>A0A5N5ZZ15</accession>
<feature type="chain" id="PRO_5038799945" evidence="5">
    <location>
        <begin position="23"/>
        <end position="475"/>
    </location>
</feature>
<dbReference type="InterPro" id="IPR050490">
    <property type="entry name" value="Bact_solute-bd_prot1"/>
</dbReference>
<dbReference type="Gene3D" id="3.40.190.10">
    <property type="entry name" value="Periplasmic binding protein-like II"/>
    <property type="match status" value="2"/>
</dbReference>
<dbReference type="Proteomes" id="UP000314251">
    <property type="component" value="Unassembled WGS sequence"/>
</dbReference>
<dbReference type="Pfam" id="PF01547">
    <property type="entry name" value="SBP_bac_1"/>
    <property type="match status" value="1"/>
</dbReference>
<reference evidence="6" key="1">
    <citation type="submission" date="2019-10" db="EMBL/GenBank/DDBJ databases">
        <title>Nonomuraea sp. nov., isolated from Phyllanthus amarus.</title>
        <authorList>
            <person name="Klykleung N."/>
            <person name="Tanasupawat S."/>
        </authorList>
    </citation>
    <scope>NUCLEOTIDE SEQUENCE [LARGE SCALE GENOMIC DNA]</scope>
    <source>
        <strain evidence="6">3MP-10</strain>
    </source>
</reference>
<dbReference type="OrthoDB" id="3495561at2"/>
<evidence type="ECO:0000256" key="3">
    <source>
        <dbReference type="ARBA" id="ARBA00022729"/>
    </source>
</evidence>
<evidence type="ECO:0000256" key="4">
    <source>
        <dbReference type="SAM" id="MobiDB-lite"/>
    </source>
</evidence>
<sequence length="475" mass="50616">MAMRRGVPTAACALLLATACVAGGGSAPPVTPGPTPPDDVPLVVVSAADLSSPDQSGVRQSLIDEWNEDSPVKARLVELPSTDGDARAEVLAGLQSGAAEYDVLNLDITWIPEFAEAGLLRPLDEERFGALDFVADIEETGRWDDELYAVPFNTDVGLLYYRRDLTETMDLGADSLPEMYTGRPGGQSTPTYVTQLRPYEGLTVNVLEAMWRAAPDARLVDDSGAYVGTTAVLEAGLEELLAITDESHLAAASYGADESGTLEEFAGEDRGAALMRNWPFALNRVADRLVAEGVPFGVTRLPGPAALGGQSLAVAASSPRAEAAQELIRFLTGEPASQERLLAAGFAPALSEAYQLPDDAGEIACEDELRVETPDAPGPVGQRSEEAGDEPLWRPDPRDYATLLWCAVHEARGRPATPYYRQFSRVIEEEVTRLLAGGAGSAGGVEDAAQRIDSRLELALRGRTYQPPRSTPSSH</sequence>
<evidence type="ECO:0000256" key="2">
    <source>
        <dbReference type="ARBA" id="ARBA00022448"/>
    </source>
</evidence>
<dbReference type="EMBL" id="VDLY02000017">
    <property type="protein sequence ID" value="KAB8161711.1"/>
    <property type="molecule type" value="Genomic_DNA"/>
</dbReference>
<dbReference type="InterPro" id="IPR006059">
    <property type="entry name" value="SBP"/>
</dbReference>
<evidence type="ECO:0000313" key="6">
    <source>
        <dbReference type="EMBL" id="KAB8161711.1"/>
    </source>
</evidence>
<gene>
    <name evidence="6" type="ORF">FH607_023560</name>
</gene>
<evidence type="ECO:0000256" key="5">
    <source>
        <dbReference type="SAM" id="SignalP"/>
    </source>
</evidence>
<comment type="similarity">
    <text evidence="1">Belongs to the bacterial solute-binding protein 1 family.</text>
</comment>
<organism evidence="6 7">
    <name type="scientific">Streptomyces mimosae</name>
    <dbReference type="NCBI Taxonomy" id="2586635"/>
    <lineage>
        <taxon>Bacteria</taxon>
        <taxon>Bacillati</taxon>
        <taxon>Actinomycetota</taxon>
        <taxon>Actinomycetes</taxon>
        <taxon>Kitasatosporales</taxon>
        <taxon>Streptomycetaceae</taxon>
        <taxon>Streptomyces</taxon>
    </lineage>
</organism>